<comment type="similarity">
    <text evidence="1">Belongs to the CFAP97 family.</text>
</comment>
<evidence type="ECO:0000256" key="1">
    <source>
        <dbReference type="ARBA" id="ARBA00008315"/>
    </source>
</evidence>
<dbReference type="OMA" id="MHKSYQP"/>
<dbReference type="HOGENOM" id="CLU_097298_0_1_1"/>
<keyword evidence="4" id="KW-1185">Reference proteome</keyword>
<dbReference type="InParanoid" id="A7RTE0"/>
<dbReference type="InterPro" id="IPR029488">
    <property type="entry name" value="Hmw/CFAP97"/>
</dbReference>
<evidence type="ECO:0000313" key="4">
    <source>
        <dbReference type="Proteomes" id="UP000001593"/>
    </source>
</evidence>
<organism evidence="3 4">
    <name type="scientific">Nematostella vectensis</name>
    <name type="common">Starlet sea anemone</name>
    <dbReference type="NCBI Taxonomy" id="45351"/>
    <lineage>
        <taxon>Eukaryota</taxon>
        <taxon>Metazoa</taxon>
        <taxon>Cnidaria</taxon>
        <taxon>Anthozoa</taxon>
        <taxon>Hexacorallia</taxon>
        <taxon>Actiniaria</taxon>
        <taxon>Edwardsiidae</taxon>
        <taxon>Nematostella</taxon>
    </lineage>
</organism>
<evidence type="ECO:0000256" key="2">
    <source>
        <dbReference type="SAM" id="MobiDB-lite"/>
    </source>
</evidence>
<feature type="compositionally biased region" description="Acidic residues" evidence="2">
    <location>
        <begin position="190"/>
        <end position="210"/>
    </location>
</feature>
<sequence length="210" mass="25194">MHRAYQPITPANNKLLKQRWDMSRYDTHRRKVQSAAAVIDNKAPQTYMHLHLKLKKLQVEEERNATIERDNRILLEKMSYTMRTKGRVDNRNDYEHKSLNKTKRQRELLRVTHENQAILKRIASKEPHYNHLQWEDEWQINETYMDNIAKYPKDWYKQMTRKHRSRTQSEPARTTTSENKNSTETKEEPAPEEETAEVPPTEEPEAEAEL</sequence>
<dbReference type="Proteomes" id="UP000001593">
    <property type="component" value="Unassembled WGS sequence"/>
</dbReference>
<dbReference type="PhylomeDB" id="A7RTE0"/>
<proteinExistence type="inferred from homology"/>
<feature type="region of interest" description="Disordered" evidence="2">
    <location>
        <begin position="159"/>
        <end position="210"/>
    </location>
</feature>
<name>A7RTE0_NEMVE</name>
<protein>
    <recommendedName>
        <fullName evidence="5">Cilia- and flagella-associated protein 97</fullName>
    </recommendedName>
</protein>
<evidence type="ECO:0000313" key="3">
    <source>
        <dbReference type="EMBL" id="EDO45251.1"/>
    </source>
</evidence>
<gene>
    <name evidence="3" type="ORF">NEMVEDRAFT_v1g240545</name>
</gene>
<reference evidence="3 4" key="1">
    <citation type="journal article" date="2007" name="Science">
        <title>Sea anemone genome reveals ancestral eumetazoan gene repertoire and genomic organization.</title>
        <authorList>
            <person name="Putnam N.H."/>
            <person name="Srivastava M."/>
            <person name="Hellsten U."/>
            <person name="Dirks B."/>
            <person name="Chapman J."/>
            <person name="Salamov A."/>
            <person name="Terry A."/>
            <person name="Shapiro H."/>
            <person name="Lindquist E."/>
            <person name="Kapitonov V.V."/>
            <person name="Jurka J."/>
            <person name="Genikhovich G."/>
            <person name="Grigoriev I.V."/>
            <person name="Lucas S.M."/>
            <person name="Steele R.E."/>
            <person name="Finnerty J.R."/>
            <person name="Technau U."/>
            <person name="Martindale M.Q."/>
            <person name="Rokhsar D.S."/>
        </authorList>
    </citation>
    <scope>NUCLEOTIDE SEQUENCE [LARGE SCALE GENOMIC DNA]</scope>
    <source>
        <strain evidence="4">CH2 X CH6</strain>
    </source>
</reference>
<dbReference type="KEGG" id="nve:5517240"/>
<evidence type="ECO:0008006" key="5">
    <source>
        <dbReference type="Google" id="ProtNLM"/>
    </source>
</evidence>
<dbReference type="OrthoDB" id="2163395at2759"/>
<dbReference type="eggNOG" id="ENOG502RZE9">
    <property type="taxonomic scope" value="Eukaryota"/>
</dbReference>
<dbReference type="AlphaFoldDB" id="A7RTE0"/>
<dbReference type="PANTHER" id="PTHR33768:SF3">
    <property type="entry name" value="MIP11318P"/>
    <property type="match status" value="1"/>
</dbReference>
<dbReference type="PANTHER" id="PTHR33768">
    <property type="entry name" value="MIP11318P"/>
    <property type="match status" value="1"/>
</dbReference>
<accession>A7RTE0</accession>
<dbReference type="InterPro" id="IPR038792">
    <property type="entry name" value="CFAP97D1/2"/>
</dbReference>
<dbReference type="EMBL" id="DS469537">
    <property type="protein sequence ID" value="EDO45251.1"/>
    <property type="molecule type" value="Genomic_DNA"/>
</dbReference>
<dbReference type="Pfam" id="PF13879">
    <property type="entry name" value="Hmw_CFAP97"/>
    <property type="match status" value="1"/>
</dbReference>